<protein>
    <recommendedName>
        <fullName evidence="4">AA1-like domain-containing protein</fullName>
    </recommendedName>
</protein>
<dbReference type="EMBL" id="JAVDPF010000061">
    <property type="protein sequence ID" value="KAL1865396.1"/>
    <property type="molecule type" value="Genomic_DNA"/>
</dbReference>
<feature type="chain" id="PRO_5045791602" description="AA1-like domain-containing protein" evidence="1">
    <location>
        <begin position="17"/>
        <end position="158"/>
    </location>
</feature>
<name>A0ABR3WP19_9EURO</name>
<keyword evidence="3" id="KW-1185">Reference proteome</keyword>
<evidence type="ECO:0000256" key="1">
    <source>
        <dbReference type="SAM" id="SignalP"/>
    </source>
</evidence>
<evidence type="ECO:0000313" key="2">
    <source>
        <dbReference type="EMBL" id="KAL1865396.1"/>
    </source>
</evidence>
<evidence type="ECO:0008006" key="4">
    <source>
        <dbReference type="Google" id="ProtNLM"/>
    </source>
</evidence>
<accession>A0ABR3WP19</accession>
<evidence type="ECO:0000313" key="3">
    <source>
        <dbReference type="Proteomes" id="UP001583193"/>
    </source>
</evidence>
<dbReference type="Proteomes" id="UP001583193">
    <property type="component" value="Unassembled WGS sequence"/>
</dbReference>
<sequence length="158" mass="17583">MKTALYLASFFPLAFAAPSLNTRSNSDGNWFIENLVERDNSNPHVESQVYFTLYDGPIHNASTVSTQCTFKTMNSTVSVDTFVPCNNQNYAFELARNPGTPRDLVVSKSYTHPTTGIVWAKQYGHLYINFQCNKVSAEETDCTSEHIQEMPTGPLTGA</sequence>
<gene>
    <name evidence="2" type="ORF">Plec18167_009442</name>
</gene>
<feature type="signal peptide" evidence="1">
    <location>
        <begin position="1"/>
        <end position="16"/>
    </location>
</feature>
<keyword evidence="1" id="KW-0732">Signal</keyword>
<proteinExistence type="predicted"/>
<organism evidence="2 3">
    <name type="scientific">Paecilomyces lecythidis</name>
    <dbReference type="NCBI Taxonomy" id="3004212"/>
    <lineage>
        <taxon>Eukaryota</taxon>
        <taxon>Fungi</taxon>
        <taxon>Dikarya</taxon>
        <taxon>Ascomycota</taxon>
        <taxon>Pezizomycotina</taxon>
        <taxon>Eurotiomycetes</taxon>
        <taxon>Eurotiomycetidae</taxon>
        <taxon>Eurotiales</taxon>
        <taxon>Thermoascaceae</taxon>
        <taxon>Paecilomyces</taxon>
    </lineage>
</organism>
<reference evidence="2 3" key="1">
    <citation type="journal article" date="2024" name="IMA Fungus">
        <title>IMA Genome - F19 : A genome assembly and annotation guide to empower mycologists, including annotated draft genome sequences of Ceratocystis pirilliformis, Diaporthe australafricana, Fusarium ophioides, Paecilomyces lecythidis, and Sporothrix stenoceras.</title>
        <authorList>
            <person name="Aylward J."/>
            <person name="Wilson A.M."/>
            <person name="Visagie C.M."/>
            <person name="Spraker J."/>
            <person name="Barnes I."/>
            <person name="Buitendag C."/>
            <person name="Ceriani C."/>
            <person name="Del Mar Angel L."/>
            <person name="du Plessis D."/>
            <person name="Fuchs T."/>
            <person name="Gasser K."/>
            <person name="Kramer D."/>
            <person name="Li W."/>
            <person name="Munsamy K."/>
            <person name="Piso A."/>
            <person name="Price J.L."/>
            <person name="Sonnekus B."/>
            <person name="Thomas C."/>
            <person name="van der Nest A."/>
            <person name="van Dijk A."/>
            <person name="van Heerden A."/>
            <person name="van Vuuren N."/>
            <person name="Yilmaz N."/>
            <person name="Duong T.A."/>
            <person name="van der Merwe N.A."/>
            <person name="Wingfield M.J."/>
            <person name="Wingfield B.D."/>
        </authorList>
    </citation>
    <scope>NUCLEOTIDE SEQUENCE [LARGE SCALE GENOMIC DNA]</scope>
    <source>
        <strain evidence="2 3">CMW 18167</strain>
    </source>
</reference>
<comment type="caution">
    <text evidence="2">The sequence shown here is derived from an EMBL/GenBank/DDBJ whole genome shotgun (WGS) entry which is preliminary data.</text>
</comment>